<dbReference type="EMBL" id="BEYU01000016">
    <property type="protein sequence ID" value="GBG25854.1"/>
    <property type="molecule type" value="Genomic_DNA"/>
</dbReference>
<dbReference type="InterPro" id="IPR049899">
    <property type="entry name" value="Znf_C2HC_C3H"/>
</dbReference>
<dbReference type="Proteomes" id="UP000241890">
    <property type="component" value="Unassembled WGS sequence"/>
</dbReference>
<gene>
    <name evidence="9" type="ORF">FCC1311_020732</name>
</gene>
<feature type="compositionally biased region" description="Low complexity" evidence="6">
    <location>
        <begin position="420"/>
        <end position="435"/>
    </location>
</feature>
<feature type="domain" description="CAP-Gly" evidence="7">
    <location>
        <begin position="349"/>
        <end position="391"/>
    </location>
</feature>
<evidence type="ECO:0000256" key="1">
    <source>
        <dbReference type="ARBA" id="ARBA00022723"/>
    </source>
</evidence>
<dbReference type="AlphaFoldDB" id="A0A2R5GDH1"/>
<comment type="caution">
    <text evidence="9">The sequence shown here is derived from an EMBL/GenBank/DDBJ whole genome shotgun (WGS) entry which is preliminary data.</text>
</comment>
<dbReference type="OrthoDB" id="10255185at2759"/>
<keyword evidence="2" id="KW-0677">Repeat</keyword>
<feature type="compositionally biased region" description="Acidic residues" evidence="6">
    <location>
        <begin position="106"/>
        <end position="121"/>
    </location>
</feature>
<feature type="region of interest" description="Disordered" evidence="6">
    <location>
        <begin position="409"/>
        <end position="558"/>
    </location>
</feature>
<evidence type="ECO:0000256" key="5">
    <source>
        <dbReference type="PROSITE-ProRule" id="PRU01371"/>
    </source>
</evidence>
<evidence type="ECO:0000256" key="6">
    <source>
        <dbReference type="SAM" id="MobiDB-lite"/>
    </source>
</evidence>
<name>A0A2R5GDH1_9STRA</name>
<feature type="domain" description="C2HC/C3H-type" evidence="8">
    <location>
        <begin position="121"/>
        <end position="150"/>
    </location>
</feature>
<feature type="compositionally biased region" description="Basic and acidic residues" evidence="6">
    <location>
        <begin position="165"/>
        <end position="189"/>
    </location>
</feature>
<evidence type="ECO:0000313" key="9">
    <source>
        <dbReference type="EMBL" id="GBG25854.1"/>
    </source>
</evidence>
<evidence type="ECO:0000259" key="8">
    <source>
        <dbReference type="PROSITE" id="PS52027"/>
    </source>
</evidence>
<evidence type="ECO:0000256" key="3">
    <source>
        <dbReference type="ARBA" id="ARBA00022771"/>
    </source>
</evidence>
<feature type="compositionally biased region" description="Polar residues" evidence="6">
    <location>
        <begin position="502"/>
        <end position="514"/>
    </location>
</feature>
<dbReference type="Gene3D" id="3.30.160.60">
    <property type="entry name" value="Classic Zinc Finger"/>
    <property type="match status" value="1"/>
</dbReference>
<keyword evidence="10" id="KW-1185">Reference proteome</keyword>
<evidence type="ECO:0000256" key="4">
    <source>
        <dbReference type="ARBA" id="ARBA00022833"/>
    </source>
</evidence>
<feature type="region of interest" description="Disordered" evidence="6">
    <location>
        <begin position="216"/>
        <end position="251"/>
    </location>
</feature>
<reference evidence="9 10" key="1">
    <citation type="submission" date="2017-12" db="EMBL/GenBank/DDBJ databases">
        <title>Sequencing, de novo assembly and annotation of complete genome of a new Thraustochytrid species, strain FCC1311.</title>
        <authorList>
            <person name="Sedici K."/>
            <person name="Godart F."/>
            <person name="Aiese Cigliano R."/>
            <person name="Sanseverino W."/>
            <person name="Barakat M."/>
            <person name="Ortet P."/>
            <person name="Marechal E."/>
            <person name="Cagnac O."/>
            <person name="Amato A."/>
        </authorList>
    </citation>
    <scope>NUCLEOTIDE SEQUENCE [LARGE SCALE GENOMIC DNA]</scope>
</reference>
<evidence type="ECO:0000259" key="7">
    <source>
        <dbReference type="PROSITE" id="PS50245"/>
    </source>
</evidence>
<dbReference type="SUPFAM" id="SSF74924">
    <property type="entry name" value="Cap-Gly domain"/>
    <property type="match status" value="1"/>
</dbReference>
<feature type="compositionally biased region" description="Basic and acidic residues" evidence="6">
    <location>
        <begin position="515"/>
        <end position="529"/>
    </location>
</feature>
<dbReference type="InterPro" id="IPR000938">
    <property type="entry name" value="CAP-Gly_domain"/>
</dbReference>
<dbReference type="PROSITE" id="PS50245">
    <property type="entry name" value="CAP_GLY_2"/>
    <property type="match status" value="1"/>
</dbReference>
<feature type="region of interest" description="Disordered" evidence="6">
    <location>
        <begin position="145"/>
        <end position="189"/>
    </location>
</feature>
<dbReference type="Pfam" id="PF13913">
    <property type="entry name" value="zf-C2HC_2"/>
    <property type="match status" value="4"/>
</dbReference>
<dbReference type="SMART" id="SM01052">
    <property type="entry name" value="CAP_GLY"/>
    <property type="match status" value="1"/>
</dbReference>
<sequence length="641" mass="71787">MPPPQAILCDLCGQKFFKRSLPIHRKQCEKKYAAAFTECKKCLRKVSNDEYEKHASECKVVRTQRVAKPKVQKERPIGGSGKQNPHDQAKAGEQGQKKKREKEPDSGSESESESSSDEEDYREQCGFCERKFNPDRIAKHEQICATNAERKSRKQFKSASQTRLEGTDFEKYMDPKMRREVEKPSTRWRSDHERLQGIVEQGRLVTAFKDAGIPLSELPRQGTDLNDLLQGDGSGRPGYSKPEDAPVPEGMKRCQHCKRSFRLETAEKHIPKCKNTVNKPKMLVRKSKPVLDKPKQDHSEVIKEAIRRVLRMKNKKDDFFETKEASMFHDGEIAYTEDGRRGTVRYVGRVGELYPGYWIGLELDEIKGHNDGSVEGARYFKCETGKGLFLRPSKLTKNPPLAKVHAVEGVEAPDAKKQTKAPAASSSKASQQDSQPTAPCTPETDETEPVAPKLKLKPTSKPGLVEKLREEVRKNSPRPTNQDDDEKPQKGKKKTSPRRQTSRGAERSQGSKQEQAQDKKVSPRANEKKKSTHGGVMQKAKSTENKRASAAEAARQKRLAKDVEMLEALHGKMAKGERGIGSREEIGSGRRLGGASSTAAKQVKKPTAASTGGGEAQRPDREARAAYFEKMFAQKNQQTAQ</sequence>
<accession>A0A2R5GDH1</accession>
<protein>
    <submittedName>
        <fullName evidence="9">Zinc finger C2HC domain-containing protein 1C</fullName>
    </submittedName>
</protein>
<dbReference type="InterPro" id="IPR036859">
    <property type="entry name" value="CAP-Gly_dom_sf"/>
</dbReference>
<proteinExistence type="predicted"/>
<feature type="region of interest" description="Disordered" evidence="6">
    <location>
        <begin position="62"/>
        <end position="121"/>
    </location>
</feature>
<evidence type="ECO:0000256" key="2">
    <source>
        <dbReference type="ARBA" id="ARBA00022737"/>
    </source>
</evidence>
<dbReference type="PANTHER" id="PTHR13555:SF36">
    <property type="entry name" value="ZINC FINGER C2HC DOMAIN-CONTAINING PROTEIN 1B"/>
    <property type="match status" value="1"/>
</dbReference>
<keyword evidence="3 5" id="KW-0863">Zinc-finger</keyword>
<dbReference type="InterPro" id="IPR026319">
    <property type="entry name" value="ZC2HC1A/B-like"/>
</dbReference>
<keyword evidence="4" id="KW-0862">Zinc</keyword>
<feature type="region of interest" description="Disordered" evidence="6">
    <location>
        <begin position="573"/>
        <end position="624"/>
    </location>
</feature>
<keyword evidence="1" id="KW-0479">Metal-binding</keyword>
<organism evidence="9 10">
    <name type="scientific">Hondaea fermentalgiana</name>
    <dbReference type="NCBI Taxonomy" id="2315210"/>
    <lineage>
        <taxon>Eukaryota</taxon>
        <taxon>Sar</taxon>
        <taxon>Stramenopiles</taxon>
        <taxon>Bigyra</taxon>
        <taxon>Labyrinthulomycetes</taxon>
        <taxon>Thraustochytrida</taxon>
        <taxon>Thraustochytriidae</taxon>
        <taxon>Hondaea</taxon>
    </lineage>
</organism>
<feature type="compositionally biased region" description="Basic and acidic residues" evidence="6">
    <location>
        <begin position="573"/>
        <end position="588"/>
    </location>
</feature>
<dbReference type="InParanoid" id="A0A2R5GDH1"/>
<dbReference type="Pfam" id="PF01302">
    <property type="entry name" value="CAP_GLY"/>
    <property type="match status" value="1"/>
</dbReference>
<dbReference type="PANTHER" id="PTHR13555">
    <property type="entry name" value="C2H2 ZINC FINGER CGI-62-RELATED"/>
    <property type="match status" value="1"/>
</dbReference>
<evidence type="ECO:0000313" key="10">
    <source>
        <dbReference type="Proteomes" id="UP000241890"/>
    </source>
</evidence>
<dbReference type="GO" id="GO:0008270">
    <property type="term" value="F:zinc ion binding"/>
    <property type="evidence" value="ECO:0007669"/>
    <property type="project" value="UniProtKB-KW"/>
</dbReference>
<dbReference type="PROSITE" id="PS52027">
    <property type="entry name" value="ZF_C2HC_C3H"/>
    <property type="match status" value="2"/>
</dbReference>
<feature type="compositionally biased region" description="Basic and acidic residues" evidence="6">
    <location>
        <begin position="464"/>
        <end position="474"/>
    </location>
</feature>
<dbReference type="Gene3D" id="2.30.30.190">
    <property type="entry name" value="CAP Gly-rich-like domain"/>
    <property type="match status" value="1"/>
</dbReference>
<feature type="domain" description="C2HC/C3H-type" evidence="8">
    <location>
        <begin position="250"/>
        <end position="279"/>
    </location>
</feature>
<feature type="compositionally biased region" description="Basic residues" evidence="6">
    <location>
        <begin position="490"/>
        <end position="501"/>
    </location>
</feature>